<dbReference type="InterPro" id="IPR000524">
    <property type="entry name" value="Tscrpt_reg_HTH_GntR"/>
</dbReference>
<dbReference type="PANTHER" id="PTHR44846">
    <property type="entry name" value="MANNOSYL-D-GLYCERATE TRANSPORT/METABOLISM SYSTEM REPRESSOR MNGR-RELATED"/>
    <property type="match status" value="1"/>
</dbReference>
<dbReference type="AlphaFoldDB" id="A0A1A9B590"/>
<dbReference type="GO" id="GO:0045892">
    <property type="term" value="P:negative regulation of DNA-templated transcription"/>
    <property type="evidence" value="ECO:0007669"/>
    <property type="project" value="TreeGrafter"/>
</dbReference>
<keyword evidence="6" id="KW-1185">Reference proteome</keyword>
<dbReference type="Gene3D" id="1.10.10.10">
    <property type="entry name" value="Winged helix-like DNA-binding domain superfamily/Winged helix DNA-binding domain"/>
    <property type="match status" value="1"/>
</dbReference>
<dbReference type="RefSeq" id="WP_091569625.1">
    <property type="nucleotide sequence ID" value="NZ_FLRH01000003.1"/>
</dbReference>
<dbReference type="GO" id="GO:0003677">
    <property type="term" value="F:DNA binding"/>
    <property type="evidence" value="ECO:0007669"/>
    <property type="project" value="UniProtKB-KW"/>
</dbReference>
<evidence type="ECO:0000313" key="5">
    <source>
        <dbReference type="EMBL" id="SBT64199.1"/>
    </source>
</evidence>
<dbReference type="Pfam" id="PF00392">
    <property type="entry name" value="GntR"/>
    <property type="match status" value="1"/>
</dbReference>
<evidence type="ECO:0000256" key="1">
    <source>
        <dbReference type="ARBA" id="ARBA00023015"/>
    </source>
</evidence>
<dbReference type="EMBL" id="FLRH01000003">
    <property type="protein sequence ID" value="SBT64199.1"/>
    <property type="molecule type" value="Genomic_DNA"/>
</dbReference>
<dbReference type="InterPro" id="IPR036390">
    <property type="entry name" value="WH_DNA-bd_sf"/>
</dbReference>
<gene>
    <name evidence="5" type="ORF">GA0070622_1169</name>
</gene>
<accession>A0A1A9B590</accession>
<dbReference type="GO" id="GO:0003700">
    <property type="term" value="F:DNA-binding transcription factor activity"/>
    <property type="evidence" value="ECO:0007669"/>
    <property type="project" value="InterPro"/>
</dbReference>
<dbReference type="PRINTS" id="PR00035">
    <property type="entry name" value="HTHGNTR"/>
</dbReference>
<keyword evidence="3" id="KW-0804">Transcription</keyword>
<proteinExistence type="predicted"/>
<dbReference type="InterPro" id="IPR050679">
    <property type="entry name" value="Bact_HTH_transcr_reg"/>
</dbReference>
<dbReference type="STRING" id="946078.GA0070622_1169"/>
<evidence type="ECO:0000256" key="2">
    <source>
        <dbReference type="ARBA" id="ARBA00023125"/>
    </source>
</evidence>
<evidence type="ECO:0000313" key="6">
    <source>
        <dbReference type="Proteomes" id="UP000199558"/>
    </source>
</evidence>
<dbReference type="SMART" id="SM00345">
    <property type="entry name" value="HTH_GNTR"/>
    <property type="match status" value="1"/>
</dbReference>
<dbReference type="PROSITE" id="PS50949">
    <property type="entry name" value="HTH_GNTR"/>
    <property type="match status" value="1"/>
</dbReference>
<name>A0A1A9B590_9ACTN</name>
<organism evidence="5 6">
    <name type="scientific">Micromonospora sediminicola</name>
    <dbReference type="NCBI Taxonomy" id="946078"/>
    <lineage>
        <taxon>Bacteria</taxon>
        <taxon>Bacillati</taxon>
        <taxon>Actinomycetota</taxon>
        <taxon>Actinomycetes</taxon>
        <taxon>Micromonosporales</taxon>
        <taxon>Micromonosporaceae</taxon>
        <taxon>Micromonospora</taxon>
    </lineage>
</organism>
<feature type="domain" description="HTH gntR-type" evidence="4">
    <location>
        <begin position="8"/>
        <end position="76"/>
    </location>
</feature>
<keyword evidence="2" id="KW-0238">DNA-binding</keyword>
<dbReference type="OrthoDB" id="4558810at2"/>
<reference evidence="6" key="1">
    <citation type="submission" date="2016-06" db="EMBL/GenBank/DDBJ databases">
        <authorList>
            <person name="Varghese N."/>
            <person name="Submissions Spin"/>
        </authorList>
    </citation>
    <scope>NUCLEOTIDE SEQUENCE [LARGE SCALE GENOMIC DNA]</scope>
    <source>
        <strain evidence="6">DSM 45794</strain>
    </source>
</reference>
<dbReference type="Proteomes" id="UP000199558">
    <property type="component" value="Unassembled WGS sequence"/>
</dbReference>
<dbReference type="SUPFAM" id="SSF46785">
    <property type="entry name" value="Winged helix' DNA-binding domain"/>
    <property type="match status" value="1"/>
</dbReference>
<dbReference type="InterPro" id="IPR036388">
    <property type="entry name" value="WH-like_DNA-bd_sf"/>
</dbReference>
<keyword evidence="1" id="KW-0805">Transcription regulation</keyword>
<dbReference type="PANTHER" id="PTHR44846:SF1">
    <property type="entry name" value="MANNOSYL-D-GLYCERATE TRANSPORT_METABOLISM SYSTEM REPRESSOR MNGR-RELATED"/>
    <property type="match status" value="1"/>
</dbReference>
<sequence length="134" mass="14415">MIDPASGVPAWRQLADDLRRRVAAGEWSPGARLPSESRLMQETGLGRTTVRRAIAALRAQGVVEVQHGWGTRVPQAREVERIVAEPGSVVTTRMPTPAERATFDVPDGVPMLVVIGPDGIADAYPGDRAQVDIL</sequence>
<dbReference type="CDD" id="cd07377">
    <property type="entry name" value="WHTH_GntR"/>
    <property type="match status" value="1"/>
</dbReference>
<evidence type="ECO:0000256" key="3">
    <source>
        <dbReference type="ARBA" id="ARBA00023163"/>
    </source>
</evidence>
<evidence type="ECO:0000259" key="4">
    <source>
        <dbReference type="PROSITE" id="PS50949"/>
    </source>
</evidence>
<protein>
    <submittedName>
        <fullName evidence="5">GntR family transcriptional regulator</fullName>
    </submittedName>
</protein>